<evidence type="ECO:0000256" key="1">
    <source>
        <dbReference type="SAM" id="Phobius"/>
    </source>
</evidence>
<proteinExistence type="predicted"/>
<feature type="transmembrane region" description="Helical" evidence="1">
    <location>
        <begin position="17"/>
        <end position="40"/>
    </location>
</feature>
<dbReference type="Proteomes" id="UP000265566">
    <property type="component" value="Chromosome 3"/>
</dbReference>
<feature type="transmembrane region" description="Helical" evidence="1">
    <location>
        <begin position="60"/>
        <end position="78"/>
    </location>
</feature>
<dbReference type="PANTHER" id="PTHR33116:SF78">
    <property type="entry name" value="OS12G0587133 PROTEIN"/>
    <property type="match status" value="1"/>
</dbReference>
<dbReference type="PANTHER" id="PTHR33116">
    <property type="entry name" value="REVERSE TRANSCRIPTASE ZINC-BINDING DOMAIN-CONTAINING PROTEIN-RELATED-RELATED"/>
    <property type="match status" value="1"/>
</dbReference>
<gene>
    <name evidence="2" type="ORF">MtrunA17_Chr3g0129951</name>
</gene>
<dbReference type="Gramene" id="rna18447">
    <property type="protein sequence ID" value="RHN69914.1"/>
    <property type="gene ID" value="gene18447"/>
</dbReference>
<sequence>MLSGSNKIRSFQSAEHLFLHCSMAGYLWALVSNWLGISFVYAGELRHHCLQFTKMAGMPLLTYSFFRVIWFATIWVIWKERNNRVFQNTGSELFNLIEIVKRYSFLWLRSKQVAFAYSYHDWWKHPIHCMGAML</sequence>
<comment type="caution">
    <text evidence="2">The sequence shown here is derived from an EMBL/GenBank/DDBJ whole genome shotgun (WGS) entry which is preliminary data.</text>
</comment>
<evidence type="ECO:0000313" key="3">
    <source>
        <dbReference type="Proteomes" id="UP000265566"/>
    </source>
</evidence>
<dbReference type="EMBL" id="PSQE01000003">
    <property type="protein sequence ID" value="RHN69914.1"/>
    <property type="molecule type" value="Genomic_DNA"/>
</dbReference>
<protein>
    <recommendedName>
        <fullName evidence="4">Transmembrane protein</fullName>
    </recommendedName>
</protein>
<dbReference type="AlphaFoldDB" id="A0A396IZP2"/>
<evidence type="ECO:0008006" key="4">
    <source>
        <dbReference type="Google" id="ProtNLM"/>
    </source>
</evidence>
<evidence type="ECO:0000313" key="2">
    <source>
        <dbReference type="EMBL" id="RHN69914.1"/>
    </source>
</evidence>
<name>A0A396IZP2_MEDTR</name>
<keyword evidence="1" id="KW-1133">Transmembrane helix</keyword>
<organism evidence="2 3">
    <name type="scientific">Medicago truncatula</name>
    <name type="common">Barrel medic</name>
    <name type="synonym">Medicago tribuloides</name>
    <dbReference type="NCBI Taxonomy" id="3880"/>
    <lineage>
        <taxon>Eukaryota</taxon>
        <taxon>Viridiplantae</taxon>
        <taxon>Streptophyta</taxon>
        <taxon>Embryophyta</taxon>
        <taxon>Tracheophyta</taxon>
        <taxon>Spermatophyta</taxon>
        <taxon>Magnoliopsida</taxon>
        <taxon>eudicotyledons</taxon>
        <taxon>Gunneridae</taxon>
        <taxon>Pentapetalae</taxon>
        <taxon>rosids</taxon>
        <taxon>fabids</taxon>
        <taxon>Fabales</taxon>
        <taxon>Fabaceae</taxon>
        <taxon>Papilionoideae</taxon>
        <taxon>50 kb inversion clade</taxon>
        <taxon>NPAAA clade</taxon>
        <taxon>Hologalegina</taxon>
        <taxon>IRL clade</taxon>
        <taxon>Trifolieae</taxon>
        <taxon>Medicago</taxon>
    </lineage>
</organism>
<reference evidence="3" key="1">
    <citation type="journal article" date="2018" name="Nat. Plants">
        <title>Whole-genome landscape of Medicago truncatula symbiotic genes.</title>
        <authorList>
            <person name="Pecrix Y."/>
            <person name="Staton S.E."/>
            <person name="Sallet E."/>
            <person name="Lelandais-Briere C."/>
            <person name="Moreau S."/>
            <person name="Carrere S."/>
            <person name="Blein T."/>
            <person name="Jardinaud M.F."/>
            <person name="Latrasse D."/>
            <person name="Zouine M."/>
            <person name="Zahm M."/>
            <person name="Kreplak J."/>
            <person name="Mayjonade B."/>
            <person name="Satge C."/>
            <person name="Perez M."/>
            <person name="Cauet S."/>
            <person name="Marande W."/>
            <person name="Chantry-Darmon C."/>
            <person name="Lopez-Roques C."/>
            <person name="Bouchez O."/>
            <person name="Berard A."/>
            <person name="Debelle F."/>
            <person name="Munos S."/>
            <person name="Bendahmane A."/>
            <person name="Berges H."/>
            <person name="Niebel A."/>
            <person name="Buitink J."/>
            <person name="Frugier F."/>
            <person name="Benhamed M."/>
            <person name="Crespi M."/>
            <person name="Gouzy J."/>
            <person name="Gamas P."/>
        </authorList>
    </citation>
    <scope>NUCLEOTIDE SEQUENCE [LARGE SCALE GENOMIC DNA]</scope>
    <source>
        <strain evidence="3">cv. Jemalong A17</strain>
    </source>
</reference>
<keyword evidence="1" id="KW-0472">Membrane</keyword>
<keyword evidence="1" id="KW-0812">Transmembrane</keyword>
<accession>A0A396IZP2</accession>